<dbReference type="KEGG" id="sla:SERLADRAFT_481184"/>
<evidence type="ECO:0000313" key="1">
    <source>
        <dbReference type="EMBL" id="EGO18374.1"/>
    </source>
</evidence>
<proteinExistence type="predicted"/>
<dbReference type="AlphaFoldDB" id="F8PES0"/>
<gene>
    <name evidence="1" type="ORF">SERLADRAFT_481184</name>
</gene>
<dbReference type="EMBL" id="GL945462">
    <property type="protein sequence ID" value="EGO18374.1"/>
    <property type="molecule type" value="Genomic_DNA"/>
</dbReference>
<sequence length="98" mass="9986">MTTCASARTTTRATSCVKGCVNAMTTRKENATGSEKVSEKENAGELCVSEESGLLALEDGGDAVGTGAGSVDAEMIVDAIEQGVSGHVDRDEEMAKAS</sequence>
<reference evidence="1" key="1">
    <citation type="submission" date="2011-04" db="EMBL/GenBank/DDBJ databases">
        <title>Evolution of plant cell wall degrading machinery underlies the functional diversity of forest fungi.</title>
        <authorList>
            <consortium name="US DOE Joint Genome Institute (JGI-PGF)"/>
            <person name="Eastwood D.C."/>
            <person name="Floudas D."/>
            <person name="Binder M."/>
            <person name="Majcherczyk A."/>
            <person name="Schneider P."/>
            <person name="Aerts A."/>
            <person name="Asiegbu F.O."/>
            <person name="Baker S.E."/>
            <person name="Barry K."/>
            <person name="Bendiksby M."/>
            <person name="Blumentritt M."/>
            <person name="Coutinho P.M."/>
            <person name="Cullen D."/>
            <person name="Cullen D."/>
            <person name="Gathman A."/>
            <person name="Goodell B."/>
            <person name="Henrissat B."/>
            <person name="Ihrmark K."/>
            <person name="Kauserud H."/>
            <person name="Kohler A."/>
            <person name="LaButti K."/>
            <person name="Lapidus A."/>
            <person name="Lavin J.L."/>
            <person name="Lee Y.-H."/>
            <person name="Lindquist E."/>
            <person name="Lilly W."/>
            <person name="Lucas S."/>
            <person name="Morin E."/>
            <person name="Murat C."/>
            <person name="Oguiza J.A."/>
            <person name="Park J."/>
            <person name="Pisabarro A.G."/>
            <person name="Riley R."/>
            <person name="Rosling A."/>
            <person name="Salamov A."/>
            <person name="Schmidt O."/>
            <person name="Schmutz J."/>
            <person name="Skrede I."/>
            <person name="Stenlid J."/>
            <person name="Wiebenga A."/>
            <person name="Xie X."/>
            <person name="Kues U."/>
            <person name="Hibbett D.S."/>
            <person name="Hoffmeister D."/>
            <person name="Hogberg N."/>
            <person name="Martin F."/>
            <person name="Grigoriev I.V."/>
            <person name="Watkinson S.C."/>
        </authorList>
    </citation>
    <scope>NUCLEOTIDE SEQUENCE</scope>
    <source>
        <strain evidence="1">S7.9</strain>
    </source>
</reference>
<dbReference type="GeneID" id="18821655"/>
<protein>
    <submittedName>
        <fullName evidence="1">Uncharacterized protein</fullName>
    </submittedName>
</protein>
<feature type="non-terminal residue" evidence="1">
    <location>
        <position position="98"/>
    </location>
</feature>
<dbReference type="HOGENOM" id="CLU_2339320_0_0_1"/>
<accession>F8PES0</accession>
<organism>
    <name type="scientific">Serpula lacrymans var. lacrymans (strain S7.9)</name>
    <name type="common">Dry rot fungus</name>
    <dbReference type="NCBI Taxonomy" id="578457"/>
    <lineage>
        <taxon>Eukaryota</taxon>
        <taxon>Fungi</taxon>
        <taxon>Dikarya</taxon>
        <taxon>Basidiomycota</taxon>
        <taxon>Agaricomycotina</taxon>
        <taxon>Agaricomycetes</taxon>
        <taxon>Agaricomycetidae</taxon>
        <taxon>Boletales</taxon>
        <taxon>Coniophorineae</taxon>
        <taxon>Serpulaceae</taxon>
        <taxon>Serpula</taxon>
    </lineage>
</organism>
<dbReference type="RefSeq" id="XP_007324894.1">
    <property type="nucleotide sequence ID" value="XM_007324832.1"/>
</dbReference>
<name>F8PES0_SERL9</name>
<dbReference type="Proteomes" id="UP000008064">
    <property type="component" value="Unassembled WGS sequence"/>
</dbReference>